<evidence type="ECO:0000259" key="3">
    <source>
        <dbReference type="PROSITE" id="PS51782"/>
    </source>
</evidence>
<dbReference type="SUPFAM" id="SSF54106">
    <property type="entry name" value="LysM domain"/>
    <property type="match status" value="1"/>
</dbReference>
<sequence length="127" mass="13119">MSALTLSSVSSRSSVSPRQPEVSVSKPSALRLTRRGRFVLVGLPLFALLLGLIVGGSFMATQADASTSAAPSVAVVTVEPGESMWEVAQRTNPGTDPREVVAAIVEANGLASSALEPGQELSVPLFK</sequence>
<keyword evidence="2" id="KW-0472">Membrane</keyword>
<proteinExistence type="predicted"/>
<dbReference type="Proteomes" id="UP001247307">
    <property type="component" value="Unassembled WGS sequence"/>
</dbReference>
<dbReference type="RefSeq" id="WP_309852087.1">
    <property type="nucleotide sequence ID" value="NZ_BAAAIU010000043.1"/>
</dbReference>
<feature type="domain" description="LysM" evidence="3">
    <location>
        <begin position="74"/>
        <end position="123"/>
    </location>
</feature>
<reference evidence="4" key="1">
    <citation type="submission" date="2023-07" db="EMBL/GenBank/DDBJ databases">
        <title>Sequencing the genomes of 1000 actinobacteria strains.</title>
        <authorList>
            <person name="Klenk H.-P."/>
        </authorList>
    </citation>
    <scope>NUCLEOTIDE SEQUENCE</scope>
    <source>
        <strain evidence="4">DSM 13988</strain>
    </source>
</reference>
<dbReference type="SMART" id="SM00257">
    <property type="entry name" value="LysM"/>
    <property type="match status" value="1"/>
</dbReference>
<keyword evidence="2" id="KW-1133">Transmembrane helix</keyword>
<dbReference type="Pfam" id="PF01476">
    <property type="entry name" value="LysM"/>
    <property type="match status" value="1"/>
</dbReference>
<evidence type="ECO:0000313" key="5">
    <source>
        <dbReference type="Proteomes" id="UP001247307"/>
    </source>
</evidence>
<evidence type="ECO:0000256" key="1">
    <source>
        <dbReference type="SAM" id="MobiDB-lite"/>
    </source>
</evidence>
<feature type="compositionally biased region" description="Low complexity" evidence="1">
    <location>
        <begin position="7"/>
        <end position="25"/>
    </location>
</feature>
<dbReference type="Gene3D" id="3.10.350.10">
    <property type="entry name" value="LysM domain"/>
    <property type="match status" value="1"/>
</dbReference>
<organism evidence="4 5">
    <name type="scientific">Falsarthrobacter nasiphocae</name>
    <dbReference type="NCBI Taxonomy" id="189863"/>
    <lineage>
        <taxon>Bacteria</taxon>
        <taxon>Bacillati</taxon>
        <taxon>Actinomycetota</taxon>
        <taxon>Actinomycetes</taxon>
        <taxon>Micrococcales</taxon>
        <taxon>Micrococcaceae</taxon>
        <taxon>Falsarthrobacter</taxon>
    </lineage>
</organism>
<dbReference type="PROSITE" id="PS51782">
    <property type="entry name" value="LYSM"/>
    <property type="match status" value="1"/>
</dbReference>
<dbReference type="InterPro" id="IPR018392">
    <property type="entry name" value="LysM"/>
</dbReference>
<dbReference type="AlphaFoldDB" id="A0AAE3YH93"/>
<dbReference type="EMBL" id="JAVDUI010000001">
    <property type="protein sequence ID" value="MDR6892682.1"/>
    <property type="molecule type" value="Genomic_DNA"/>
</dbReference>
<name>A0AAE3YH93_9MICC</name>
<dbReference type="InterPro" id="IPR036779">
    <property type="entry name" value="LysM_dom_sf"/>
</dbReference>
<keyword evidence="2" id="KW-0812">Transmembrane</keyword>
<evidence type="ECO:0000256" key="2">
    <source>
        <dbReference type="SAM" id="Phobius"/>
    </source>
</evidence>
<evidence type="ECO:0000313" key="4">
    <source>
        <dbReference type="EMBL" id="MDR6892682.1"/>
    </source>
</evidence>
<gene>
    <name evidence="4" type="ORF">J2S35_001622</name>
</gene>
<protein>
    <recommendedName>
        <fullName evidence="3">LysM domain-containing protein</fullName>
    </recommendedName>
</protein>
<feature type="transmembrane region" description="Helical" evidence="2">
    <location>
        <begin position="38"/>
        <end position="60"/>
    </location>
</feature>
<feature type="region of interest" description="Disordered" evidence="1">
    <location>
        <begin position="1"/>
        <end position="27"/>
    </location>
</feature>
<keyword evidence="5" id="KW-1185">Reference proteome</keyword>
<accession>A0AAE3YH93</accession>
<comment type="caution">
    <text evidence="4">The sequence shown here is derived from an EMBL/GenBank/DDBJ whole genome shotgun (WGS) entry which is preliminary data.</text>
</comment>